<proteinExistence type="predicted"/>
<feature type="domain" description="NB-ARC" evidence="5">
    <location>
        <begin position="193"/>
        <end position="357"/>
    </location>
</feature>
<dbReference type="GO" id="GO:0005524">
    <property type="term" value="F:ATP binding"/>
    <property type="evidence" value="ECO:0007669"/>
    <property type="project" value="UniProtKB-KW"/>
</dbReference>
<evidence type="ECO:0000256" key="4">
    <source>
        <dbReference type="ARBA" id="ARBA00022840"/>
    </source>
</evidence>
<feature type="domain" description="Disease resistance N-terminal" evidence="6">
    <location>
        <begin position="11"/>
        <end position="98"/>
    </location>
</feature>
<dbReference type="Pfam" id="PF23559">
    <property type="entry name" value="WHD_DRP"/>
    <property type="match status" value="1"/>
</dbReference>
<dbReference type="InterPro" id="IPR036388">
    <property type="entry name" value="WH-like_DNA-bd_sf"/>
</dbReference>
<dbReference type="Proteomes" id="UP000236291">
    <property type="component" value="Unassembled WGS sequence"/>
</dbReference>
<dbReference type="PROSITE" id="PS51450">
    <property type="entry name" value="LRR"/>
    <property type="match status" value="1"/>
</dbReference>
<reference evidence="9 10" key="2">
    <citation type="journal article" date="2017" name="Front. Plant Sci.">
        <title>Gene Classification and Mining of Molecular Markers Useful in Red Clover (Trifolium pratense) Breeding.</title>
        <authorList>
            <person name="Istvanek J."/>
            <person name="Dluhosova J."/>
            <person name="Dluhos P."/>
            <person name="Patkova L."/>
            <person name="Nedelnik J."/>
            <person name="Repkova J."/>
        </authorList>
    </citation>
    <scope>NUCLEOTIDE SEQUENCE [LARGE SCALE GENOMIC DNA]</scope>
    <source>
        <strain evidence="10">cv. Tatra</strain>
        <tissue evidence="9">Young leaves</tissue>
    </source>
</reference>
<accession>A0A2K3P397</accession>
<keyword evidence="3" id="KW-0611">Plant defense</keyword>
<sequence>MAELFVFDVADSLLGKLASYAYEEASRAYGVYEDLQEFKDTLSIVRGLLLDAEEKKNQQHAVRDWLRQIQSICSDAEDVLDGFELQDKRKQVVEASGSTSMKVRHFFSSSNPLAFRFKMAQQIKDIRERLDKVASNGTKFGLTTINVSPGLVVQRREMTYPDVDASSVIGRESDREEIIKLLMQPHPQGDGVGDKSMCVIPIVGIGGLGKTTLAKLVFNDKRVDFHLKMWVCVSNAFDIKQIIINIINSISASAPTLTFSHQENINNLDMVQLVSRLRSKLSGQKFLLVLDDMWMDDRAKWIELKDLIKVGAPGSKVMVTTRSNSIASLMGTIPSYVLHGLSMDNSLALFVKSAFEEGEEEKFPNLVEIANEIVKKCLGVPLAVKTLGSSLYSKFDLTKWEFVRDSEIWNLEQKQDDILPALKLSYDQMPSYLRHCFAYFSLYPKGYSFGVNSMLKIWIALGLVESRNGSENLENIAREYIDEFHSRSFLLDYTDQGQLFSFKLHDLVHDLALYVAKYECVLVQSHTRNIPNQVRHVSIVEKDSLDLALILTSKQVRTILFPIRGMGLDSASLLETWVSRYKFLRILDLSDSSIDIIPDSIAKLEHLRTLDLSNNSKIKRLPNSICRLQNLQVLLLSGCMELKTLPKGLGNLVSLRKLSITTKQYVLSQNEFASFNYLQTLDFYCCENLKILFDGAHQLTFLETLIVQSCGSLESLPLYCFPKLQTLYLRDCKMLDMSLNNENPIQKLKMKHLYLGEFPRLLTLPRWIVGAADTLETLLIDDIPNLKMLPECLTTMTHLKMLGIRLCTQLLTLPIDIHSLTALEELLIYGCHELGIKCQPQIGEYWSMIAHIKHISIDNHFEGISVKEMNLRTGFHYLQDKVYNMMRLEWKRNMLLEGRQEMNCLMQMEKKNVNMKL</sequence>
<dbReference type="InterPro" id="IPR001611">
    <property type="entry name" value="Leu-rich_rpt"/>
</dbReference>
<evidence type="ECO:0000256" key="2">
    <source>
        <dbReference type="ARBA" id="ARBA00022741"/>
    </source>
</evidence>
<dbReference type="InterPro" id="IPR041118">
    <property type="entry name" value="Rx_N"/>
</dbReference>
<dbReference type="PANTHER" id="PTHR36766">
    <property type="entry name" value="PLANT BROAD-SPECTRUM MILDEW RESISTANCE PROTEIN RPW8"/>
    <property type="match status" value="1"/>
</dbReference>
<dbReference type="EMBL" id="ASHM01003358">
    <property type="protein sequence ID" value="PNY09764.1"/>
    <property type="molecule type" value="Genomic_DNA"/>
</dbReference>
<evidence type="ECO:0000259" key="6">
    <source>
        <dbReference type="Pfam" id="PF18052"/>
    </source>
</evidence>
<dbReference type="STRING" id="57577.A0A2K3P397"/>
<keyword evidence="2" id="KW-0547">Nucleotide-binding</keyword>
<dbReference type="InterPro" id="IPR032675">
    <property type="entry name" value="LRR_dom_sf"/>
</dbReference>
<keyword evidence="1" id="KW-0677">Repeat</keyword>
<dbReference type="GO" id="GO:0006952">
    <property type="term" value="P:defense response"/>
    <property type="evidence" value="ECO:0007669"/>
    <property type="project" value="UniProtKB-KW"/>
</dbReference>
<keyword evidence="4" id="KW-0067">ATP-binding</keyword>
<evidence type="ECO:0000259" key="8">
    <source>
        <dbReference type="Pfam" id="PF23598"/>
    </source>
</evidence>
<dbReference type="SUPFAM" id="SSF52540">
    <property type="entry name" value="P-loop containing nucleoside triphosphate hydrolases"/>
    <property type="match status" value="1"/>
</dbReference>
<gene>
    <name evidence="9" type="ORF">L195_g006321</name>
</gene>
<evidence type="ECO:0000313" key="9">
    <source>
        <dbReference type="EMBL" id="PNY09764.1"/>
    </source>
</evidence>
<dbReference type="Gene3D" id="3.80.10.10">
    <property type="entry name" value="Ribonuclease Inhibitor"/>
    <property type="match status" value="1"/>
</dbReference>
<evidence type="ECO:0000313" key="10">
    <source>
        <dbReference type="Proteomes" id="UP000236291"/>
    </source>
</evidence>
<feature type="domain" description="Disease resistance R13L4/SHOC-2-like LRR" evidence="8">
    <location>
        <begin position="583"/>
        <end position="768"/>
    </location>
</feature>
<dbReference type="Gene3D" id="1.10.8.430">
    <property type="entry name" value="Helical domain of apoptotic protease-activating factors"/>
    <property type="match status" value="1"/>
</dbReference>
<dbReference type="InterPro" id="IPR058922">
    <property type="entry name" value="WHD_DRP"/>
</dbReference>
<dbReference type="PRINTS" id="PR00364">
    <property type="entry name" value="DISEASERSIST"/>
</dbReference>
<dbReference type="GO" id="GO:0043531">
    <property type="term" value="F:ADP binding"/>
    <property type="evidence" value="ECO:0007669"/>
    <property type="project" value="InterPro"/>
</dbReference>
<dbReference type="ExpressionAtlas" id="A0A2K3P397">
    <property type="expression patterns" value="baseline"/>
</dbReference>
<feature type="domain" description="Disease resistance protein winged helix" evidence="7">
    <location>
        <begin position="442"/>
        <end position="512"/>
    </location>
</feature>
<name>A0A2K3P397_TRIPR</name>
<dbReference type="InterPro" id="IPR042197">
    <property type="entry name" value="Apaf_helical"/>
</dbReference>
<evidence type="ECO:0000259" key="5">
    <source>
        <dbReference type="Pfam" id="PF00931"/>
    </source>
</evidence>
<dbReference type="InterPro" id="IPR002182">
    <property type="entry name" value="NB-ARC"/>
</dbReference>
<protein>
    <submittedName>
        <fullName evidence="9">Disease resistance protein rga3-like</fullName>
    </submittedName>
</protein>
<dbReference type="SUPFAM" id="SSF52058">
    <property type="entry name" value="L domain-like"/>
    <property type="match status" value="1"/>
</dbReference>
<organism evidence="9 10">
    <name type="scientific">Trifolium pratense</name>
    <name type="common">Red clover</name>
    <dbReference type="NCBI Taxonomy" id="57577"/>
    <lineage>
        <taxon>Eukaryota</taxon>
        <taxon>Viridiplantae</taxon>
        <taxon>Streptophyta</taxon>
        <taxon>Embryophyta</taxon>
        <taxon>Tracheophyta</taxon>
        <taxon>Spermatophyta</taxon>
        <taxon>Magnoliopsida</taxon>
        <taxon>eudicotyledons</taxon>
        <taxon>Gunneridae</taxon>
        <taxon>Pentapetalae</taxon>
        <taxon>rosids</taxon>
        <taxon>fabids</taxon>
        <taxon>Fabales</taxon>
        <taxon>Fabaceae</taxon>
        <taxon>Papilionoideae</taxon>
        <taxon>50 kb inversion clade</taxon>
        <taxon>NPAAA clade</taxon>
        <taxon>Hologalegina</taxon>
        <taxon>IRL clade</taxon>
        <taxon>Trifolieae</taxon>
        <taxon>Trifolium</taxon>
    </lineage>
</organism>
<dbReference type="Pfam" id="PF23598">
    <property type="entry name" value="LRR_14"/>
    <property type="match status" value="1"/>
</dbReference>
<dbReference type="Gene3D" id="3.40.50.300">
    <property type="entry name" value="P-loop containing nucleotide triphosphate hydrolases"/>
    <property type="match status" value="1"/>
</dbReference>
<dbReference type="InterPro" id="IPR038005">
    <property type="entry name" value="RX-like_CC"/>
</dbReference>
<dbReference type="Pfam" id="PF00931">
    <property type="entry name" value="NB-ARC"/>
    <property type="match status" value="1"/>
</dbReference>
<dbReference type="GO" id="GO:0051707">
    <property type="term" value="P:response to other organism"/>
    <property type="evidence" value="ECO:0007669"/>
    <property type="project" value="UniProtKB-ARBA"/>
</dbReference>
<dbReference type="CDD" id="cd14798">
    <property type="entry name" value="RX-CC_like"/>
    <property type="match status" value="1"/>
</dbReference>
<evidence type="ECO:0000256" key="1">
    <source>
        <dbReference type="ARBA" id="ARBA00022737"/>
    </source>
</evidence>
<dbReference type="Gene3D" id="1.20.5.4130">
    <property type="match status" value="1"/>
</dbReference>
<dbReference type="Gene3D" id="1.10.10.10">
    <property type="entry name" value="Winged helix-like DNA-binding domain superfamily/Winged helix DNA-binding domain"/>
    <property type="match status" value="1"/>
</dbReference>
<evidence type="ECO:0000259" key="7">
    <source>
        <dbReference type="Pfam" id="PF23559"/>
    </source>
</evidence>
<dbReference type="PANTHER" id="PTHR36766:SF61">
    <property type="entry name" value="NB-ARC DOMAIN DISEASE RESISTANCE PROTEIN"/>
    <property type="match status" value="1"/>
</dbReference>
<reference evidence="9 10" key="1">
    <citation type="journal article" date="2014" name="Am. J. Bot.">
        <title>Genome assembly and annotation for red clover (Trifolium pratense; Fabaceae).</title>
        <authorList>
            <person name="Istvanek J."/>
            <person name="Jaros M."/>
            <person name="Krenek A."/>
            <person name="Repkova J."/>
        </authorList>
    </citation>
    <scope>NUCLEOTIDE SEQUENCE [LARGE SCALE GENOMIC DNA]</scope>
    <source>
        <strain evidence="10">cv. Tatra</strain>
        <tissue evidence="9">Young leaves</tissue>
    </source>
</reference>
<comment type="caution">
    <text evidence="9">The sequence shown here is derived from an EMBL/GenBank/DDBJ whole genome shotgun (WGS) entry which is preliminary data.</text>
</comment>
<dbReference type="AlphaFoldDB" id="A0A2K3P397"/>
<evidence type="ECO:0000256" key="3">
    <source>
        <dbReference type="ARBA" id="ARBA00022821"/>
    </source>
</evidence>
<dbReference type="Pfam" id="PF18052">
    <property type="entry name" value="Rx_N"/>
    <property type="match status" value="1"/>
</dbReference>
<dbReference type="InterPro" id="IPR027417">
    <property type="entry name" value="P-loop_NTPase"/>
</dbReference>
<dbReference type="InterPro" id="IPR055414">
    <property type="entry name" value="LRR_R13L4/SHOC2-like"/>
</dbReference>